<dbReference type="Proteomes" id="UP000663090">
    <property type="component" value="Chromosome"/>
</dbReference>
<organism evidence="1 2">
    <name type="scientific">Myxococcus landrumensis</name>
    <dbReference type="NCBI Taxonomy" id="2813577"/>
    <lineage>
        <taxon>Bacteria</taxon>
        <taxon>Pseudomonadati</taxon>
        <taxon>Myxococcota</taxon>
        <taxon>Myxococcia</taxon>
        <taxon>Myxococcales</taxon>
        <taxon>Cystobacterineae</taxon>
        <taxon>Myxococcaceae</taxon>
        <taxon>Myxococcus</taxon>
    </lineage>
</organism>
<keyword evidence="2" id="KW-1185">Reference proteome</keyword>
<sequence length="81" mass="8898">MVDLLRWLPKADFESALNRVLAAAAGKRWARAEVRVIEPLFMTSPLVEEALRLECGGELLLGFPKDSQEVIANGLLRAPPA</sequence>
<proteinExistence type="predicted"/>
<gene>
    <name evidence="1" type="ORF">JY572_16665</name>
</gene>
<evidence type="ECO:0000313" key="2">
    <source>
        <dbReference type="Proteomes" id="UP000663090"/>
    </source>
</evidence>
<name>A0ABX7NFF4_9BACT</name>
<dbReference type="EMBL" id="CP071091">
    <property type="protein sequence ID" value="QSQ17567.1"/>
    <property type="molecule type" value="Genomic_DNA"/>
</dbReference>
<reference evidence="1 2" key="1">
    <citation type="submission" date="2021-02" db="EMBL/GenBank/DDBJ databases">
        <title>De Novo genome assembly of isolated myxobacteria.</title>
        <authorList>
            <person name="Stevens D.C."/>
        </authorList>
    </citation>
    <scope>NUCLEOTIDE SEQUENCE [LARGE SCALE GENOMIC DNA]</scope>
    <source>
        <strain evidence="1 2">SCHIC003</strain>
    </source>
</reference>
<dbReference type="RefSeq" id="WP_206719186.1">
    <property type="nucleotide sequence ID" value="NZ_CP071091.1"/>
</dbReference>
<protein>
    <submittedName>
        <fullName evidence="1">Uncharacterized protein</fullName>
    </submittedName>
</protein>
<accession>A0ABX7NFF4</accession>
<evidence type="ECO:0000313" key="1">
    <source>
        <dbReference type="EMBL" id="QSQ17567.1"/>
    </source>
</evidence>